<evidence type="ECO:0000313" key="2">
    <source>
        <dbReference type="EMBL" id="VEN58763.1"/>
    </source>
</evidence>
<dbReference type="EMBL" id="CAACVG010011745">
    <property type="protein sequence ID" value="VEN58763.1"/>
    <property type="molecule type" value="Genomic_DNA"/>
</dbReference>
<evidence type="ECO:0000256" key="1">
    <source>
        <dbReference type="SAM" id="Phobius"/>
    </source>
</evidence>
<evidence type="ECO:0000313" key="3">
    <source>
        <dbReference type="Proteomes" id="UP000410492"/>
    </source>
</evidence>
<feature type="transmembrane region" description="Helical" evidence="1">
    <location>
        <begin position="53"/>
        <end position="76"/>
    </location>
</feature>
<keyword evidence="1" id="KW-0812">Transmembrane</keyword>
<keyword evidence="1" id="KW-1133">Transmembrane helix</keyword>
<organism evidence="2 3">
    <name type="scientific">Callosobruchus maculatus</name>
    <name type="common">Southern cowpea weevil</name>
    <name type="synonym">Pulse bruchid</name>
    <dbReference type="NCBI Taxonomy" id="64391"/>
    <lineage>
        <taxon>Eukaryota</taxon>
        <taxon>Metazoa</taxon>
        <taxon>Ecdysozoa</taxon>
        <taxon>Arthropoda</taxon>
        <taxon>Hexapoda</taxon>
        <taxon>Insecta</taxon>
        <taxon>Pterygota</taxon>
        <taxon>Neoptera</taxon>
        <taxon>Endopterygota</taxon>
        <taxon>Coleoptera</taxon>
        <taxon>Polyphaga</taxon>
        <taxon>Cucujiformia</taxon>
        <taxon>Chrysomeloidea</taxon>
        <taxon>Chrysomelidae</taxon>
        <taxon>Bruchinae</taxon>
        <taxon>Bruchini</taxon>
        <taxon>Callosobruchus</taxon>
    </lineage>
</organism>
<dbReference type="AlphaFoldDB" id="A0A653DFH5"/>
<accession>A0A653DFH5</accession>
<keyword evidence="3" id="KW-1185">Reference proteome</keyword>
<dbReference type="Proteomes" id="UP000410492">
    <property type="component" value="Unassembled WGS sequence"/>
</dbReference>
<name>A0A653DFH5_CALMS</name>
<protein>
    <submittedName>
        <fullName evidence="2">Uncharacterized protein</fullName>
    </submittedName>
</protein>
<proteinExistence type="predicted"/>
<gene>
    <name evidence="2" type="ORF">CALMAC_LOCUS17026</name>
</gene>
<keyword evidence="1" id="KW-0472">Membrane</keyword>
<reference evidence="2 3" key="1">
    <citation type="submission" date="2019-01" db="EMBL/GenBank/DDBJ databases">
        <authorList>
            <person name="Sayadi A."/>
        </authorList>
    </citation>
    <scope>NUCLEOTIDE SEQUENCE [LARGE SCALE GENOMIC DNA]</scope>
</reference>
<sequence length="95" mass="10853">MMALQWKYLQLVICIIISALLFFSAFFQAQKNKLAKIDLINKPFLLELLERVSVYIFQTDFSCIIISALLFFSAFFQAQKNKLAKIDLIINVGGG</sequence>